<keyword evidence="1 3" id="KW-0820">tRNA-binding</keyword>
<dbReference type="InterPro" id="IPR002547">
    <property type="entry name" value="tRNA-bd_dom"/>
</dbReference>
<dbReference type="Proteomes" id="UP000179448">
    <property type="component" value="Unassembled WGS sequence"/>
</dbReference>
<dbReference type="SUPFAM" id="SSF50249">
    <property type="entry name" value="Nucleic acid-binding proteins"/>
    <property type="match status" value="1"/>
</dbReference>
<dbReference type="STRING" id="1801766.A2997_02440"/>
<evidence type="ECO:0000256" key="2">
    <source>
        <dbReference type="ARBA" id="ARBA00022884"/>
    </source>
</evidence>
<dbReference type="AlphaFoldDB" id="A0A1F6WP57"/>
<name>A0A1F6WP57_9BACT</name>
<dbReference type="PANTHER" id="PTHR11586:SF37">
    <property type="entry name" value="TRNA-BINDING DOMAIN-CONTAINING PROTEIN"/>
    <property type="match status" value="1"/>
</dbReference>
<evidence type="ECO:0000313" key="5">
    <source>
        <dbReference type="EMBL" id="OGI83668.1"/>
    </source>
</evidence>
<accession>A0A1F6WP57</accession>
<evidence type="ECO:0000256" key="3">
    <source>
        <dbReference type="PROSITE-ProRule" id="PRU00209"/>
    </source>
</evidence>
<evidence type="ECO:0000313" key="6">
    <source>
        <dbReference type="Proteomes" id="UP000179448"/>
    </source>
</evidence>
<dbReference type="Pfam" id="PF01588">
    <property type="entry name" value="tRNA_bind"/>
    <property type="match status" value="1"/>
</dbReference>
<dbReference type="Gene3D" id="2.40.50.140">
    <property type="entry name" value="Nucleic acid-binding proteins"/>
    <property type="match status" value="1"/>
</dbReference>
<proteinExistence type="predicted"/>
<dbReference type="GO" id="GO:0000049">
    <property type="term" value="F:tRNA binding"/>
    <property type="evidence" value="ECO:0007669"/>
    <property type="project" value="UniProtKB-UniRule"/>
</dbReference>
<organism evidence="5 6">
    <name type="scientific">Candidatus Nomurabacteria bacterium RIFCSPLOWO2_01_FULL_36_10b</name>
    <dbReference type="NCBI Taxonomy" id="1801766"/>
    <lineage>
        <taxon>Bacteria</taxon>
        <taxon>Candidatus Nomuraibacteriota</taxon>
    </lineage>
</organism>
<dbReference type="PANTHER" id="PTHR11586">
    <property type="entry name" value="TRNA-AMINOACYLATION COFACTOR ARC1 FAMILY MEMBER"/>
    <property type="match status" value="1"/>
</dbReference>
<feature type="domain" description="TRNA-binding" evidence="4">
    <location>
        <begin position="8"/>
        <end position="125"/>
    </location>
</feature>
<sequence length="125" mass="14240">MENISYDDFKKLDMRIGTIRYVEIVPDSDKLLRCLVDFGSDIATMIHTDTEGREYHVRQIVSGIREYISDIELLVGKQVLYVVNLEPRIIKGVESQGMLMALSDENNPLVFLIPDKEVVSGSKIH</sequence>
<keyword evidence="2 3" id="KW-0694">RNA-binding</keyword>
<protein>
    <recommendedName>
        <fullName evidence="4">tRNA-binding domain-containing protein</fullName>
    </recommendedName>
</protein>
<evidence type="ECO:0000256" key="1">
    <source>
        <dbReference type="ARBA" id="ARBA00022555"/>
    </source>
</evidence>
<reference evidence="5 6" key="1">
    <citation type="journal article" date="2016" name="Nat. Commun.">
        <title>Thousands of microbial genomes shed light on interconnected biogeochemical processes in an aquifer system.</title>
        <authorList>
            <person name="Anantharaman K."/>
            <person name="Brown C.T."/>
            <person name="Hug L.A."/>
            <person name="Sharon I."/>
            <person name="Castelle C.J."/>
            <person name="Probst A.J."/>
            <person name="Thomas B.C."/>
            <person name="Singh A."/>
            <person name="Wilkins M.J."/>
            <person name="Karaoz U."/>
            <person name="Brodie E.L."/>
            <person name="Williams K.H."/>
            <person name="Hubbard S.S."/>
            <person name="Banfield J.F."/>
        </authorList>
    </citation>
    <scope>NUCLEOTIDE SEQUENCE [LARGE SCALE GENOMIC DNA]</scope>
</reference>
<evidence type="ECO:0000259" key="4">
    <source>
        <dbReference type="PROSITE" id="PS50886"/>
    </source>
</evidence>
<comment type="caution">
    <text evidence="5">The sequence shown here is derived from an EMBL/GenBank/DDBJ whole genome shotgun (WGS) entry which is preliminary data.</text>
</comment>
<dbReference type="InterPro" id="IPR051270">
    <property type="entry name" value="Tyrosine-tRNA_ligase_regulator"/>
</dbReference>
<dbReference type="InterPro" id="IPR012340">
    <property type="entry name" value="NA-bd_OB-fold"/>
</dbReference>
<dbReference type="PROSITE" id="PS50886">
    <property type="entry name" value="TRBD"/>
    <property type="match status" value="1"/>
</dbReference>
<dbReference type="EMBL" id="MFUQ01000014">
    <property type="protein sequence ID" value="OGI83668.1"/>
    <property type="molecule type" value="Genomic_DNA"/>
</dbReference>
<gene>
    <name evidence="5" type="ORF">A2997_02440</name>
</gene>